<dbReference type="Proteomes" id="UP000240760">
    <property type="component" value="Unassembled WGS sequence"/>
</dbReference>
<dbReference type="PANTHER" id="PTHR14209:SF19">
    <property type="entry name" value="ISOAMYL ACETATE-HYDROLYZING ESTERASE 1 HOMOLOG"/>
    <property type="match status" value="1"/>
</dbReference>
<keyword evidence="3" id="KW-1185">Reference proteome</keyword>
<protein>
    <submittedName>
        <fullName evidence="2">SGNH hydrolase</fullName>
    </submittedName>
</protein>
<keyword evidence="2" id="KW-0378">Hydrolase</keyword>
<dbReference type="InterPro" id="IPR036514">
    <property type="entry name" value="SGNH_hydro_sf"/>
</dbReference>
<dbReference type="Pfam" id="PF13472">
    <property type="entry name" value="Lipase_GDSL_2"/>
    <property type="match status" value="1"/>
</dbReference>
<accession>A0A2T4C177</accession>
<evidence type="ECO:0000313" key="3">
    <source>
        <dbReference type="Proteomes" id="UP000240760"/>
    </source>
</evidence>
<name>A0A2T4C177_TRILO</name>
<reference evidence="2 3" key="1">
    <citation type="submission" date="2016-07" db="EMBL/GenBank/DDBJ databases">
        <title>Multiple horizontal gene transfer events from other fungi enriched the ability of initially mycotrophic Trichoderma (Ascomycota) to feed on dead plant biomass.</title>
        <authorList>
            <consortium name="DOE Joint Genome Institute"/>
            <person name="Aerts A."/>
            <person name="Atanasova L."/>
            <person name="Chenthamara K."/>
            <person name="Zhang J."/>
            <person name="Grujic M."/>
            <person name="Henrissat B."/>
            <person name="Kuo A."/>
            <person name="Salamov A."/>
            <person name="Lipzen A."/>
            <person name="Labutti K."/>
            <person name="Barry K."/>
            <person name="Miao Y."/>
            <person name="Rahimi M.J."/>
            <person name="Shen Q."/>
            <person name="Grigoriev I.V."/>
            <person name="Kubicek C.P."/>
            <person name="Druzhinina I.S."/>
        </authorList>
    </citation>
    <scope>NUCLEOTIDE SEQUENCE [LARGE SCALE GENOMIC DNA]</scope>
    <source>
        <strain evidence="2 3">ATCC 18648</strain>
    </source>
</reference>
<dbReference type="Gene3D" id="3.40.50.1110">
    <property type="entry name" value="SGNH hydrolase"/>
    <property type="match status" value="1"/>
</dbReference>
<dbReference type="STRING" id="983965.A0A2T4C177"/>
<dbReference type="SUPFAM" id="SSF52266">
    <property type="entry name" value="SGNH hydrolase"/>
    <property type="match status" value="1"/>
</dbReference>
<proteinExistence type="predicted"/>
<dbReference type="GO" id="GO:0016787">
    <property type="term" value="F:hydrolase activity"/>
    <property type="evidence" value="ECO:0007669"/>
    <property type="project" value="UniProtKB-KW"/>
</dbReference>
<evidence type="ECO:0000259" key="1">
    <source>
        <dbReference type="Pfam" id="PF13472"/>
    </source>
</evidence>
<dbReference type="AlphaFoldDB" id="A0A2T4C177"/>
<dbReference type="InterPro" id="IPR013830">
    <property type="entry name" value="SGNH_hydro"/>
</dbReference>
<evidence type="ECO:0000313" key="2">
    <source>
        <dbReference type="EMBL" id="PTB75309.1"/>
    </source>
</evidence>
<dbReference type="OrthoDB" id="671439at2759"/>
<feature type="domain" description="SGNH hydrolase-type esterase" evidence="1">
    <location>
        <begin position="24"/>
        <end position="221"/>
    </location>
</feature>
<organism evidence="2 3">
    <name type="scientific">Trichoderma longibrachiatum ATCC 18648</name>
    <dbReference type="NCBI Taxonomy" id="983965"/>
    <lineage>
        <taxon>Eukaryota</taxon>
        <taxon>Fungi</taxon>
        <taxon>Dikarya</taxon>
        <taxon>Ascomycota</taxon>
        <taxon>Pezizomycotina</taxon>
        <taxon>Sordariomycetes</taxon>
        <taxon>Hypocreomycetidae</taxon>
        <taxon>Hypocreales</taxon>
        <taxon>Hypocreaceae</taxon>
        <taxon>Trichoderma</taxon>
    </lineage>
</organism>
<dbReference type="EMBL" id="KZ679134">
    <property type="protein sequence ID" value="PTB75309.1"/>
    <property type="molecule type" value="Genomic_DNA"/>
</dbReference>
<dbReference type="InterPro" id="IPR045136">
    <property type="entry name" value="Iah1-like"/>
</dbReference>
<sequence length="282" mass="31444">MAVDDAGEPSALAIRRVTYDKILIFGDSLTELSSDIHTLSFALTPALQHYYFRKLAVVARGYGGYSSMHLKHVLLPTLRAETAAGEKIKLLVIEVGTNDAADRDMQAVPVETYRKNLEWMVQQARKSGVERVVVVGPGPVDEDMLEPPVYNRVMKNLEYSSAAKEAAARCGVPFINMWHAMMAHIGWKKGEPVPGVLGHGGTAFKDLLTDGVHLTGMGYRIWYDELVAVIIKEFPDLRTEALPTVLPHIFDVDRENLPESLWQDVAVKEEVDDGSFKRKNKR</sequence>
<dbReference type="PANTHER" id="PTHR14209">
    <property type="entry name" value="ISOAMYL ACETATE-HYDROLYZING ESTERASE 1"/>
    <property type="match status" value="1"/>
</dbReference>
<gene>
    <name evidence="2" type="ORF">M440DRAFT_1402839</name>
</gene>